<feature type="region of interest" description="Disordered" evidence="1">
    <location>
        <begin position="58"/>
        <end position="95"/>
    </location>
</feature>
<dbReference type="Proteomes" id="UP000800096">
    <property type="component" value="Unassembled WGS sequence"/>
</dbReference>
<evidence type="ECO:0000313" key="2">
    <source>
        <dbReference type="EMBL" id="KAF1911336.1"/>
    </source>
</evidence>
<reference evidence="2" key="1">
    <citation type="journal article" date="2020" name="Stud. Mycol.">
        <title>101 Dothideomycetes genomes: a test case for predicting lifestyles and emergence of pathogens.</title>
        <authorList>
            <person name="Haridas S."/>
            <person name="Albert R."/>
            <person name="Binder M."/>
            <person name="Bloem J."/>
            <person name="Labutti K."/>
            <person name="Salamov A."/>
            <person name="Andreopoulos B."/>
            <person name="Baker S."/>
            <person name="Barry K."/>
            <person name="Bills G."/>
            <person name="Bluhm B."/>
            <person name="Cannon C."/>
            <person name="Castanera R."/>
            <person name="Culley D."/>
            <person name="Daum C."/>
            <person name="Ezra D."/>
            <person name="Gonzalez J."/>
            <person name="Henrissat B."/>
            <person name="Kuo A."/>
            <person name="Liang C."/>
            <person name="Lipzen A."/>
            <person name="Lutzoni F."/>
            <person name="Magnuson J."/>
            <person name="Mondo S."/>
            <person name="Nolan M."/>
            <person name="Ohm R."/>
            <person name="Pangilinan J."/>
            <person name="Park H.-J."/>
            <person name="Ramirez L."/>
            <person name="Alfaro M."/>
            <person name="Sun H."/>
            <person name="Tritt A."/>
            <person name="Yoshinaga Y."/>
            <person name="Zwiers L.-H."/>
            <person name="Turgeon B."/>
            <person name="Goodwin S."/>
            <person name="Spatafora J."/>
            <person name="Crous P."/>
            <person name="Grigoriev I."/>
        </authorList>
    </citation>
    <scope>NUCLEOTIDE SEQUENCE</scope>
    <source>
        <strain evidence="2">HMLAC05119</strain>
    </source>
</reference>
<dbReference type="EMBL" id="ML979144">
    <property type="protein sequence ID" value="KAF1911336.1"/>
    <property type="molecule type" value="Genomic_DNA"/>
</dbReference>
<dbReference type="AlphaFoldDB" id="A0A6A5Q9E5"/>
<accession>A0A6A5Q9E5</accession>
<protein>
    <submittedName>
        <fullName evidence="2">Uncharacterized protein</fullName>
    </submittedName>
</protein>
<evidence type="ECO:0000256" key="1">
    <source>
        <dbReference type="SAM" id="MobiDB-lite"/>
    </source>
</evidence>
<feature type="compositionally biased region" description="Polar residues" evidence="1">
    <location>
        <begin position="82"/>
        <end position="95"/>
    </location>
</feature>
<organism evidence="2 3">
    <name type="scientific">Ampelomyces quisqualis</name>
    <name type="common">Powdery mildew agent</name>
    <dbReference type="NCBI Taxonomy" id="50730"/>
    <lineage>
        <taxon>Eukaryota</taxon>
        <taxon>Fungi</taxon>
        <taxon>Dikarya</taxon>
        <taxon>Ascomycota</taxon>
        <taxon>Pezizomycotina</taxon>
        <taxon>Dothideomycetes</taxon>
        <taxon>Pleosporomycetidae</taxon>
        <taxon>Pleosporales</taxon>
        <taxon>Pleosporineae</taxon>
        <taxon>Phaeosphaeriaceae</taxon>
        <taxon>Ampelomyces</taxon>
    </lineage>
</organism>
<gene>
    <name evidence="2" type="ORF">BDU57DRAFT_524404</name>
</gene>
<sequence length="342" mass="36970">MSLIQSIELHEAGEDAFDLGHAGPKGSMLYQVLPLIMQTRMPMLPSLRRSVSNFRTGRVHSKNHSMSEGSLPKTPPPGYTSRPASGSTTPSQPTCTASMLAFDLGDRISIAGSEPSVRALSEPVYESSSGIQWQHAKHAMAGLKEAQQMARSSATEMDEVSSAIIRSQYLHSMTLLLRSLPTQLTPGEEMTLSAAIPRRLHPDGTQALVPGSQSHAAADSTAVSQDATSHSIVWRVTAWVVFKMVLLIYLLVPYMQGFLRYAAEFEQEHHLARRALETSFTVASGVSRKVCETACQLQHGILSDATVYCVESVAGGMQQGIAEALRSQNSKGRGRAHGTIAK</sequence>
<dbReference type="OrthoDB" id="190201at2759"/>
<evidence type="ECO:0000313" key="3">
    <source>
        <dbReference type="Proteomes" id="UP000800096"/>
    </source>
</evidence>
<name>A0A6A5Q9E5_AMPQU</name>
<keyword evidence="3" id="KW-1185">Reference proteome</keyword>
<proteinExistence type="predicted"/>